<comment type="caution">
    <text evidence="1">The sequence shown here is derived from an EMBL/GenBank/DDBJ whole genome shotgun (WGS) entry which is preliminary data.</text>
</comment>
<reference evidence="1" key="1">
    <citation type="journal article" date="2015" name="Nature">
        <title>Complex archaea that bridge the gap between prokaryotes and eukaryotes.</title>
        <authorList>
            <person name="Spang A."/>
            <person name="Saw J.H."/>
            <person name="Jorgensen S.L."/>
            <person name="Zaremba-Niedzwiedzka K."/>
            <person name="Martijn J."/>
            <person name="Lind A.E."/>
            <person name="van Eijk R."/>
            <person name="Schleper C."/>
            <person name="Guy L."/>
            <person name="Ettema T.J."/>
        </authorList>
    </citation>
    <scope>NUCLEOTIDE SEQUENCE</scope>
</reference>
<name>A0A0F9SVG5_9ZZZZ</name>
<proteinExistence type="predicted"/>
<dbReference type="EMBL" id="LAZR01002195">
    <property type="protein sequence ID" value="KKN33213.1"/>
    <property type="molecule type" value="Genomic_DNA"/>
</dbReference>
<organism evidence="1">
    <name type="scientific">marine sediment metagenome</name>
    <dbReference type="NCBI Taxonomy" id="412755"/>
    <lineage>
        <taxon>unclassified sequences</taxon>
        <taxon>metagenomes</taxon>
        <taxon>ecological metagenomes</taxon>
    </lineage>
</organism>
<accession>A0A0F9SVG5</accession>
<gene>
    <name evidence="1" type="ORF">LCGC14_0806080</name>
</gene>
<dbReference type="AlphaFoldDB" id="A0A0F9SVG5"/>
<evidence type="ECO:0000313" key="1">
    <source>
        <dbReference type="EMBL" id="KKN33213.1"/>
    </source>
</evidence>
<sequence>MECFNCSQEYVPENNERLIAGSRVCPSCKDAFDEMQKIREALQTLEKYSNLDKHGKDRLRHHRIYTCFSNAVKEQFSVTLKKFIKQFDLYESSEEFIPGNNKEEMEKLERLRCF</sequence>
<protein>
    <submittedName>
        <fullName evidence="1">Uncharacterized protein</fullName>
    </submittedName>
</protein>